<dbReference type="Pfam" id="PF04760">
    <property type="entry name" value="IF2_N"/>
    <property type="match status" value="1"/>
</dbReference>
<dbReference type="HAMAP" id="MF_00100_B">
    <property type="entry name" value="IF_2_B"/>
    <property type="match status" value="1"/>
</dbReference>
<dbReference type="InterPro" id="IPR027417">
    <property type="entry name" value="P-loop_NTPase"/>
</dbReference>
<dbReference type="EMBL" id="JBDJNQ010000013">
    <property type="protein sequence ID" value="MEN5380062.1"/>
    <property type="molecule type" value="Genomic_DNA"/>
</dbReference>
<dbReference type="InterPro" id="IPR036925">
    <property type="entry name" value="TIF_IF2_dom3_sf"/>
</dbReference>
<dbReference type="InterPro" id="IPR053905">
    <property type="entry name" value="EF-G-like_DII"/>
</dbReference>
<dbReference type="RefSeq" id="WP_132771101.1">
    <property type="nucleotide sequence ID" value="NZ_JAOQNK010000001.1"/>
</dbReference>
<dbReference type="PANTHER" id="PTHR43381:SF5">
    <property type="entry name" value="TR-TYPE G DOMAIN-CONTAINING PROTEIN"/>
    <property type="match status" value="1"/>
</dbReference>
<dbReference type="NCBIfam" id="TIGR00487">
    <property type="entry name" value="IF-2"/>
    <property type="match status" value="1"/>
</dbReference>
<dbReference type="Gene3D" id="3.40.50.10050">
    <property type="entry name" value="Translation initiation factor IF- 2, domain 3"/>
    <property type="match status" value="1"/>
</dbReference>
<dbReference type="CDD" id="cd03692">
    <property type="entry name" value="mtIF2_IVc"/>
    <property type="match status" value="1"/>
</dbReference>
<dbReference type="InterPro" id="IPR006847">
    <property type="entry name" value="IF2_N"/>
</dbReference>
<dbReference type="Pfam" id="PF11987">
    <property type="entry name" value="IF-2"/>
    <property type="match status" value="1"/>
</dbReference>
<dbReference type="Pfam" id="PF00009">
    <property type="entry name" value="GTP_EFTU"/>
    <property type="match status" value="1"/>
</dbReference>
<organism evidence="14 15">
    <name type="scientific">Sphingobacterium kitahiroshimense</name>
    <dbReference type="NCBI Taxonomy" id="470446"/>
    <lineage>
        <taxon>Bacteria</taxon>
        <taxon>Pseudomonadati</taxon>
        <taxon>Bacteroidota</taxon>
        <taxon>Sphingobacteriia</taxon>
        <taxon>Sphingobacteriales</taxon>
        <taxon>Sphingobacteriaceae</taxon>
        <taxon>Sphingobacterium</taxon>
    </lineage>
</organism>
<keyword evidence="15" id="KW-1185">Reference proteome</keyword>
<comment type="caution">
    <text evidence="9">Lacks conserved residue(s) required for the propagation of feature annotation.</text>
</comment>
<evidence type="ECO:0000256" key="5">
    <source>
        <dbReference type="ARBA" id="ARBA00022540"/>
    </source>
</evidence>
<feature type="region of interest" description="Disordered" evidence="12">
    <location>
        <begin position="234"/>
        <end position="457"/>
    </location>
</feature>
<keyword evidence="7 9" id="KW-0648">Protein biosynthesis</keyword>
<feature type="compositionally biased region" description="Basic and acidic residues" evidence="12">
    <location>
        <begin position="109"/>
        <end position="122"/>
    </location>
</feature>
<evidence type="ECO:0000256" key="1">
    <source>
        <dbReference type="ARBA" id="ARBA00004496"/>
    </source>
</evidence>
<evidence type="ECO:0000313" key="14">
    <source>
        <dbReference type="EMBL" id="MEN5380062.1"/>
    </source>
</evidence>
<gene>
    <name evidence="9 14" type="primary">infB</name>
    <name evidence="14" type="ORF">ABE541_22540</name>
</gene>
<dbReference type="SUPFAM" id="SSF52156">
    <property type="entry name" value="Initiation factor IF2/eIF5b, domain 3"/>
    <property type="match status" value="1"/>
</dbReference>
<feature type="compositionally biased region" description="Gly residues" evidence="12">
    <location>
        <begin position="384"/>
        <end position="398"/>
    </location>
</feature>
<keyword evidence="4 9" id="KW-0963">Cytoplasm</keyword>
<evidence type="ECO:0000256" key="4">
    <source>
        <dbReference type="ARBA" id="ARBA00022490"/>
    </source>
</evidence>
<dbReference type="InterPro" id="IPR000178">
    <property type="entry name" value="TF_IF2_bacterial-like"/>
</dbReference>
<dbReference type="InterPro" id="IPR023115">
    <property type="entry name" value="TIF_IF2_dom3"/>
</dbReference>
<dbReference type="Pfam" id="PF22042">
    <property type="entry name" value="EF-G_D2"/>
    <property type="match status" value="1"/>
</dbReference>
<evidence type="ECO:0000256" key="2">
    <source>
        <dbReference type="ARBA" id="ARBA00007733"/>
    </source>
</evidence>
<dbReference type="PROSITE" id="PS01176">
    <property type="entry name" value="IF2"/>
    <property type="match status" value="1"/>
</dbReference>
<evidence type="ECO:0000256" key="11">
    <source>
        <dbReference type="RuleBase" id="RU000645"/>
    </source>
</evidence>
<sequence length="1056" mass="113876">MTEGKGTNLLKAAKELNIGISTAVDCLVKKGYDVDAKPGTKLSGEMYNVLLKEFQGDKIVKDEAKQIVIGKIRRDESPVASPKESSKNDDYEETAASKDILIKNAAVNTREESNADKKENPVEKVTGSEAKENSSNTHTGGMKVVGKIDLDALKRGSKPKKEETPEVKAETPKEVEKKPEVVKEATPTAPKPIVKEEPKVEVPKAPIVEAQKIEEKAPEAPKVVIAAPQKVEVKTEAPKVQEKKVVEEKPKNEKPAVKAPVETPVKEVKKVNPADEVISAKAERLTGPKVIGKIELPTARPSHRDKPVASSSSATGNDHKRKRKRTNNTGTPPQGGGTHPNRTGGPNQGGGNHPNRTGGNHPAGNNQNRPAGGPGGNNQNRPAGGPGGHHNRPGGPGANKGRPAFNNRSNGPNVPKEEPTEKEIQDQIKATLARLSGAGKSGKFAQRAKLRRQKRDDVATNAEEEALEREMQAKVLRVTEFVTANELANLMDVAVTQIIATCMSLGMFVSINQRLDAETLTIVADEFGYQIEFIKPEDEEIADLEEADNEDALISRAPIVTVMGHVDHGKTSLLDYVRKANVTGGEAGGITQHIGAYAVQLDGGRKITFLDTPGHEAFTAMRARGAKVTDIVIIVIAADDAVMPQTKEAINHAQAAGVPIVFAFTKIDKPGANTDRIKEQLSQMNILVEDWGGKYQAQEISAKTGLNVDLLLEKVLLEAEMLDLKADPNKRAVGSVIEAALDKGRGIVTTVLILGGTLRVGDPILAGSHSGKVKALTNERGERVKEAGPSVPVQILGMAGAPTAGDKFYTMESESEARNVANKRLQLQREQGMRATKHITLDEIGRRLAIGNFKELNVIVKGDVDGSIEALSDSLLKLSTQEIQVNVIHKSVGAISESDVLLASASDAIIIGFQVRPSIGARKLAEQEQIDIRLYSIIYDAIAELKSAMEGMLAPKFEEKIVANVEIRETFKISKVGTIAGCMVLDGKINRNNDIRIVRDGVVVFTGKLASLKRFKDDVKEVSFGYECGLNIQGYNDIQEGDIVEAYEQVEVKRKL</sequence>
<evidence type="ECO:0000256" key="8">
    <source>
        <dbReference type="ARBA" id="ARBA00023134"/>
    </source>
</evidence>
<evidence type="ECO:0000256" key="6">
    <source>
        <dbReference type="ARBA" id="ARBA00022741"/>
    </source>
</evidence>
<dbReference type="InterPro" id="IPR044145">
    <property type="entry name" value="IF2_II"/>
</dbReference>
<comment type="caution">
    <text evidence="14">The sequence shown here is derived from an EMBL/GenBank/DDBJ whole genome shotgun (WGS) entry which is preliminary data.</text>
</comment>
<keyword evidence="5 9" id="KW-0396">Initiation factor</keyword>
<dbReference type="PANTHER" id="PTHR43381">
    <property type="entry name" value="TRANSLATION INITIATION FACTOR IF-2-RELATED"/>
    <property type="match status" value="1"/>
</dbReference>
<feature type="compositionally biased region" description="Basic and acidic residues" evidence="12">
    <location>
        <begin position="234"/>
        <end position="256"/>
    </location>
</feature>
<dbReference type="InterPro" id="IPR015760">
    <property type="entry name" value="TIF_IF2"/>
</dbReference>
<dbReference type="Gene3D" id="3.40.50.300">
    <property type="entry name" value="P-loop containing nucleotide triphosphate hydrolases"/>
    <property type="match status" value="1"/>
</dbReference>
<evidence type="ECO:0000313" key="15">
    <source>
        <dbReference type="Proteomes" id="UP001409291"/>
    </source>
</evidence>
<evidence type="ECO:0000256" key="10">
    <source>
        <dbReference type="RuleBase" id="RU000644"/>
    </source>
</evidence>
<dbReference type="Gene3D" id="2.40.30.10">
    <property type="entry name" value="Translation factors"/>
    <property type="match status" value="2"/>
</dbReference>
<dbReference type="SUPFAM" id="SSF50447">
    <property type="entry name" value="Translation proteins"/>
    <property type="match status" value="2"/>
</dbReference>
<name>A0ABV0C376_9SPHI</name>
<dbReference type="Proteomes" id="UP001409291">
    <property type="component" value="Unassembled WGS sequence"/>
</dbReference>
<proteinExistence type="inferred from homology"/>
<feature type="binding site" evidence="9">
    <location>
        <begin position="665"/>
        <end position="668"/>
    </location>
    <ligand>
        <name>GTP</name>
        <dbReference type="ChEBI" id="CHEBI:37565"/>
    </ligand>
</feature>
<dbReference type="InterPro" id="IPR005225">
    <property type="entry name" value="Small_GTP-bd"/>
</dbReference>
<feature type="region of interest" description="Disordered" evidence="12">
    <location>
        <begin position="71"/>
        <end position="197"/>
    </location>
</feature>
<feature type="binding site" evidence="9">
    <location>
        <begin position="611"/>
        <end position="615"/>
    </location>
    <ligand>
        <name>GTP</name>
        <dbReference type="ChEBI" id="CHEBI:37565"/>
    </ligand>
</feature>
<comment type="similarity">
    <text evidence="2 9 10">Belongs to the TRAFAC class translation factor GTPase superfamily. Classic translation factor GTPase family. IF-2 subfamily.</text>
</comment>
<dbReference type="InterPro" id="IPR000795">
    <property type="entry name" value="T_Tr_GTP-bd_dom"/>
</dbReference>
<protein>
    <recommendedName>
        <fullName evidence="3 9">Translation initiation factor IF-2</fullName>
    </recommendedName>
</protein>
<evidence type="ECO:0000259" key="13">
    <source>
        <dbReference type="PROSITE" id="PS51722"/>
    </source>
</evidence>
<reference evidence="14 15" key="1">
    <citation type="submission" date="2024-04" db="EMBL/GenBank/DDBJ databases">
        <title>WGS of bacteria from Torrens River.</title>
        <authorList>
            <person name="Wyrsch E.R."/>
            <person name="Drigo B."/>
        </authorList>
    </citation>
    <scope>NUCLEOTIDE SEQUENCE [LARGE SCALE GENOMIC DNA]</scope>
    <source>
        <strain evidence="14 15">TWI391</strain>
    </source>
</reference>
<dbReference type="CDD" id="cd01887">
    <property type="entry name" value="IF2_eIF5B"/>
    <property type="match status" value="1"/>
</dbReference>
<feature type="compositionally biased region" description="Basic and acidic residues" evidence="12">
    <location>
        <begin position="264"/>
        <end position="273"/>
    </location>
</feature>
<evidence type="ECO:0000256" key="12">
    <source>
        <dbReference type="SAM" id="MobiDB-lite"/>
    </source>
</evidence>
<feature type="compositionally biased region" description="Basic and acidic residues" evidence="12">
    <location>
        <begin position="146"/>
        <end position="183"/>
    </location>
</feature>
<dbReference type="CDD" id="cd03702">
    <property type="entry name" value="IF2_mtIF2_II"/>
    <property type="match status" value="1"/>
</dbReference>
<keyword evidence="8 9" id="KW-0342">GTP-binding</keyword>
<keyword evidence="6 9" id="KW-0547">Nucleotide-binding</keyword>
<dbReference type="PROSITE" id="PS51722">
    <property type="entry name" value="G_TR_2"/>
    <property type="match status" value="1"/>
</dbReference>
<accession>A0ABV0C376</accession>
<feature type="compositionally biased region" description="Basic and acidic residues" evidence="12">
    <location>
        <begin position="415"/>
        <end position="426"/>
    </location>
</feature>
<feature type="binding site" evidence="9">
    <location>
        <begin position="564"/>
        <end position="571"/>
    </location>
    <ligand>
        <name>GTP</name>
        <dbReference type="ChEBI" id="CHEBI:37565"/>
    </ligand>
</feature>
<comment type="function">
    <text evidence="9 10">One of the essential components for the initiation of protein synthesis. Protects formylmethionyl-tRNA from spontaneous hydrolysis and promotes its binding to the 30S ribosomal subunits. Also involved in the hydrolysis of GTP during the formation of the 70S ribosomal complex.</text>
</comment>
<dbReference type="SUPFAM" id="SSF52540">
    <property type="entry name" value="P-loop containing nucleoside triphosphate hydrolases"/>
    <property type="match status" value="1"/>
</dbReference>
<evidence type="ECO:0000256" key="3">
    <source>
        <dbReference type="ARBA" id="ARBA00020675"/>
    </source>
</evidence>
<evidence type="ECO:0000256" key="7">
    <source>
        <dbReference type="ARBA" id="ARBA00022917"/>
    </source>
</evidence>
<dbReference type="GO" id="GO:0003743">
    <property type="term" value="F:translation initiation factor activity"/>
    <property type="evidence" value="ECO:0007669"/>
    <property type="project" value="UniProtKB-KW"/>
</dbReference>
<dbReference type="NCBIfam" id="TIGR00231">
    <property type="entry name" value="small_GTP"/>
    <property type="match status" value="1"/>
</dbReference>
<comment type="subcellular location">
    <subcellularLocation>
        <location evidence="1 9 11">Cytoplasm</location>
    </subcellularLocation>
</comment>
<dbReference type="InterPro" id="IPR009000">
    <property type="entry name" value="Transl_B-barrel_sf"/>
</dbReference>
<dbReference type="Pfam" id="PF03144">
    <property type="entry name" value="GTP_EFTU_D2"/>
    <property type="match status" value="1"/>
</dbReference>
<feature type="domain" description="Tr-type G" evidence="13">
    <location>
        <begin position="555"/>
        <end position="725"/>
    </location>
</feature>
<dbReference type="InterPro" id="IPR004161">
    <property type="entry name" value="EFTu-like_2"/>
</dbReference>
<evidence type="ECO:0000256" key="9">
    <source>
        <dbReference type="HAMAP-Rule" id="MF_00100"/>
    </source>
</evidence>